<dbReference type="RefSeq" id="XP_018529061.1">
    <property type="nucleotide sequence ID" value="XM_018673545.2"/>
</dbReference>
<feature type="region of interest" description="Disordered" evidence="5">
    <location>
        <begin position="265"/>
        <end position="289"/>
    </location>
</feature>
<dbReference type="KEGG" id="lcf:108881499"/>
<keyword evidence="4" id="KW-0206">Cytoskeleton</keyword>
<dbReference type="InterPro" id="IPR011026">
    <property type="entry name" value="WAS_C"/>
</dbReference>
<evidence type="ECO:0000313" key="7">
    <source>
        <dbReference type="Proteomes" id="UP000694890"/>
    </source>
</evidence>
<feature type="compositionally biased region" description="Polar residues" evidence="5">
    <location>
        <begin position="275"/>
        <end position="287"/>
    </location>
</feature>
<dbReference type="GO" id="GO:0005856">
    <property type="term" value="C:cytoskeleton"/>
    <property type="evidence" value="ECO:0007669"/>
    <property type="project" value="UniProtKB-SubCell"/>
</dbReference>
<dbReference type="GeneID" id="108881499"/>
<sequence length="344" mass="38151">MASSLVPGCHVMSDLLTIRERGILFTLLEPQCKLLKTTVAQVLEAKDTQGESPGWGYLGCGVVCLIEDESVHSYFLRLYCVKRAKLLWEQEVYIPFKYTATRMFFHTFPADSHQIGFNFANQTEAEEFYLTVKAVQRKQENMTDMIKMTDTAADTSTSDPPDSGMKPVEHLDMDEQFPLDAPSSTVTPATSSFQDLDPAMRRLLMQAKLPVEDLKDKDIAEAVDCIINKFGGIKAVQRELRNKGPVSQTLPRAAGASISIALKKRPLPPVPPIKGNTTSRQTPQHSDGVNLCLIPPPPPTLAPADPERIRKSASFKHVGFSADPERGDLILNALREAFLQKQLQ</sequence>
<accession>A0AAJ7LQX3</accession>
<dbReference type="AlphaFoldDB" id="A0AAJ7LQX3"/>
<dbReference type="InterPro" id="IPR033927">
    <property type="entry name" value="WASPfam_EVH1"/>
</dbReference>
<evidence type="ECO:0000256" key="4">
    <source>
        <dbReference type="ARBA" id="ARBA00023212"/>
    </source>
</evidence>
<comment type="subcellular location">
    <subcellularLocation>
        <location evidence="1">Cytoplasm</location>
        <location evidence="1">Cytoskeleton</location>
    </subcellularLocation>
</comment>
<gene>
    <name evidence="8" type="primary">si:dkey-197j19.6</name>
    <name evidence="9" type="synonym">LOC108889854</name>
</gene>
<evidence type="ECO:0000256" key="3">
    <source>
        <dbReference type="ARBA" id="ARBA00022553"/>
    </source>
</evidence>
<dbReference type="PROSITE" id="PS50229">
    <property type="entry name" value="WH1"/>
    <property type="match status" value="1"/>
</dbReference>
<dbReference type="KEGG" id="lcf:108889854"/>
<dbReference type="InterPro" id="IPR036936">
    <property type="entry name" value="CRIB_dom_sf"/>
</dbReference>
<dbReference type="RefSeq" id="XP_018542026.1">
    <property type="nucleotide sequence ID" value="XM_018686510.2"/>
</dbReference>
<evidence type="ECO:0000256" key="1">
    <source>
        <dbReference type="ARBA" id="ARBA00004245"/>
    </source>
</evidence>
<organism evidence="7 8">
    <name type="scientific">Lates calcarifer</name>
    <name type="common">Barramundi</name>
    <name type="synonym">Holocentrus calcarifer</name>
    <dbReference type="NCBI Taxonomy" id="8187"/>
    <lineage>
        <taxon>Eukaryota</taxon>
        <taxon>Metazoa</taxon>
        <taxon>Chordata</taxon>
        <taxon>Craniata</taxon>
        <taxon>Vertebrata</taxon>
        <taxon>Euteleostomi</taxon>
        <taxon>Actinopterygii</taxon>
        <taxon>Neopterygii</taxon>
        <taxon>Teleostei</taxon>
        <taxon>Neoteleostei</taxon>
        <taxon>Acanthomorphata</taxon>
        <taxon>Carangaria</taxon>
        <taxon>Carangaria incertae sedis</taxon>
        <taxon>Centropomidae</taxon>
        <taxon>Lates</taxon>
    </lineage>
</organism>
<dbReference type="InterPro" id="IPR000697">
    <property type="entry name" value="WH1/EVH1_dom"/>
</dbReference>
<name>A0AAJ7LQX3_LATCA</name>
<dbReference type="SUPFAM" id="SSF47912">
    <property type="entry name" value="Wiscott-Aldrich syndrome protein, WASP, C-terminal domain"/>
    <property type="match status" value="1"/>
</dbReference>
<proteinExistence type="predicted"/>
<evidence type="ECO:0000313" key="8">
    <source>
        <dbReference type="RefSeq" id="XP_018529061.1"/>
    </source>
</evidence>
<feature type="domain" description="WH1" evidence="6">
    <location>
        <begin position="27"/>
        <end position="139"/>
    </location>
</feature>
<dbReference type="GeneID" id="108889854"/>
<dbReference type="GO" id="GO:0007015">
    <property type="term" value="P:actin filament organization"/>
    <property type="evidence" value="ECO:0007669"/>
    <property type="project" value="InterPro"/>
</dbReference>
<evidence type="ECO:0000313" key="9">
    <source>
        <dbReference type="RefSeq" id="XP_018542026.1"/>
    </source>
</evidence>
<evidence type="ECO:0000256" key="5">
    <source>
        <dbReference type="SAM" id="MobiDB-lite"/>
    </source>
</evidence>
<dbReference type="Proteomes" id="UP000694890">
    <property type="component" value="Linkage group LG12"/>
</dbReference>
<protein>
    <submittedName>
        <fullName evidence="8">Actin nucleation-promoting factor WASL isoform X1</fullName>
    </submittedName>
    <submittedName>
        <fullName evidence="9">Actin nucleation-promoting factor WASL-like isoform X1</fullName>
    </submittedName>
</protein>
<dbReference type="Gene3D" id="3.90.810.10">
    <property type="entry name" value="CRIB domain"/>
    <property type="match status" value="1"/>
</dbReference>
<dbReference type="CDD" id="cd01205">
    <property type="entry name" value="EVH1_WASP-like"/>
    <property type="match status" value="1"/>
</dbReference>
<dbReference type="SMART" id="SM00461">
    <property type="entry name" value="WH1"/>
    <property type="match status" value="1"/>
</dbReference>
<dbReference type="InterPro" id="IPR011993">
    <property type="entry name" value="PH-like_dom_sf"/>
</dbReference>
<dbReference type="FunFam" id="2.30.29.30:FF:000130">
    <property type="entry name" value="neural Wiskott-Aldrich syndrome protein"/>
    <property type="match status" value="1"/>
</dbReference>
<dbReference type="SUPFAM" id="SSF50729">
    <property type="entry name" value="PH domain-like"/>
    <property type="match status" value="1"/>
</dbReference>
<keyword evidence="2" id="KW-0963">Cytoplasm</keyword>
<dbReference type="Gene3D" id="2.30.29.30">
    <property type="entry name" value="Pleckstrin-homology domain (PH domain)/Phosphotyrosine-binding domain (PTB)"/>
    <property type="match status" value="1"/>
</dbReference>
<reference evidence="8 9" key="1">
    <citation type="submission" date="2025-04" db="UniProtKB">
        <authorList>
            <consortium name="RefSeq"/>
        </authorList>
    </citation>
    <scope>IDENTIFICATION</scope>
    <source>
        <tissue evidence="8 9">Brain</tissue>
    </source>
</reference>
<dbReference type="Pfam" id="PF00568">
    <property type="entry name" value="WH1"/>
    <property type="match status" value="1"/>
</dbReference>
<evidence type="ECO:0000259" key="6">
    <source>
        <dbReference type="PROSITE" id="PS50229"/>
    </source>
</evidence>
<keyword evidence="3" id="KW-0597">Phosphoprotein</keyword>
<evidence type="ECO:0000256" key="2">
    <source>
        <dbReference type="ARBA" id="ARBA00022490"/>
    </source>
</evidence>